<evidence type="ECO:0000313" key="3">
    <source>
        <dbReference type="Proteomes" id="UP000295673"/>
    </source>
</evidence>
<dbReference type="SUPFAM" id="SSF53300">
    <property type="entry name" value="vWA-like"/>
    <property type="match status" value="1"/>
</dbReference>
<dbReference type="AlphaFoldDB" id="A0A4V2Q3Y2"/>
<accession>A0A4V2Q3Y2</accession>
<protein>
    <submittedName>
        <fullName evidence="2">Uncharacterized protein DUF1194</fullName>
    </submittedName>
</protein>
<dbReference type="Pfam" id="PF06707">
    <property type="entry name" value="DUF1194"/>
    <property type="match status" value="1"/>
</dbReference>
<dbReference type="InterPro" id="IPR010607">
    <property type="entry name" value="DUF1194"/>
</dbReference>
<dbReference type="Proteomes" id="UP000295673">
    <property type="component" value="Unassembled WGS sequence"/>
</dbReference>
<feature type="signal peptide" evidence="1">
    <location>
        <begin position="1"/>
        <end position="31"/>
    </location>
</feature>
<evidence type="ECO:0000313" key="2">
    <source>
        <dbReference type="EMBL" id="TCL08970.1"/>
    </source>
</evidence>
<comment type="caution">
    <text evidence="2">The sequence shown here is derived from an EMBL/GenBank/DDBJ whole genome shotgun (WGS) entry which is preliminary data.</text>
</comment>
<keyword evidence="3" id="KW-1185">Reference proteome</keyword>
<dbReference type="RefSeq" id="WP_243694293.1">
    <property type="nucleotide sequence ID" value="NZ_SMGR01000001.1"/>
</dbReference>
<dbReference type="EMBL" id="SMGR01000001">
    <property type="protein sequence ID" value="TCL08970.1"/>
    <property type="molecule type" value="Genomic_DNA"/>
</dbReference>
<organism evidence="2 3">
    <name type="scientific">Shimia isoporae</name>
    <dbReference type="NCBI Taxonomy" id="647720"/>
    <lineage>
        <taxon>Bacteria</taxon>
        <taxon>Pseudomonadati</taxon>
        <taxon>Pseudomonadota</taxon>
        <taxon>Alphaproteobacteria</taxon>
        <taxon>Rhodobacterales</taxon>
        <taxon>Roseobacteraceae</taxon>
    </lineage>
</organism>
<name>A0A4V2Q3Y2_9RHOB</name>
<proteinExistence type="predicted"/>
<evidence type="ECO:0000256" key="1">
    <source>
        <dbReference type="SAM" id="SignalP"/>
    </source>
</evidence>
<sequence>MGQHGEHRSLVIRAALVATLTMALAATAARASDCRLALLLAMDVSSSVDPYEDALQRNGLANALLSPQVRSAFFAAPSPVALAIFEWSGTSHQTVIVDWTVIDRPAALLAVAETVTSTPRSANQFSTAIGHALGFAHDMFRRAPDCQDFTLDVSGDGPNNDGYHTGVAYGRFPFEGVTVNALAIETTGTKGASLTAVPGDMERYYRERLIRGPDAFVEVADGFDDFERAMRRKLERELGVAILGRLSPAAKRRP</sequence>
<reference evidence="2 3" key="1">
    <citation type="submission" date="2019-03" db="EMBL/GenBank/DDBJ databases">
        <title>Genomic Encyclopedia of Archaeal and Bacterial Type Strains, Phase II (KMG-II): from individual species to whole genera.</title>
        <authorList>
            <person name="Goeker M."/>
        </authorList>
    </citation>
    <scope>NUCLEOTIDE SEQUENCE [LARGE SCALE GENOMIC DNA]</scope>
    <source>
        <strain evidence="2 3">DSM 26433</strain>
    </source>
</reference>
<keyword evidence="1" id="KW-0732">Signal</keyword>
<dbReference type="InterPro" id="IPR036465">
    <property type="entry name" value="vWFA_dom_sf"/>
</dbReference>
<gene>
    <name evidence="2" type="ORF">BXY66_1011</name>
</gene>
<feature type="chain" id="PRO_5020758943" evidence="1">
    <location>
        <begin position="32"/>
        <end position="254"/>
    </location>
</feature>